<dbReference type="PANTHER" id="PTHR23139">
    <property type="entry name" value="RNA-BINDING PROTEIN"/>
    <property type="match status" value="1"/>
</dbReference>
<evidence type="ECO:0000256" key="2">
    <source>
        <dbReference type="ARBA" id="ARBA00022884"/>
    </source>
</evidence>
<evidence type="ECO:0000256" key="4">
    <source>
        <dbReference type="PROSITE-ProRule" id="PRU00176"/>
    </source>
</evidence>
<reference evidence="7" key="2">
    <citation type="submission" date="2021-01" db="EMBL/GenBank/DDBJ databases">
        <authorList>
            <person name="Schikora-Tamarit M.A."/>
        </authorList>
    </citation>
    <scope>NUCLEOTIDE SEQUENCE</scope>
    <source>
        <strain evidence="7">CBS6341</strain>
    </source>
</reference>
<dbReference type="PROSITE" id="PS50102">
    <property type="entry name" value="RRM"/>
    <property type="match status" value="1"/>
</dbReference>
<feature type="compositionally biased region" description="Basic and acidic residues" evidence="5">
    <location>
        <begin position="26"/>
        <end position="37"/>
    </location>
</feature>
<dbReference type="CDD" id="cd12232">
    <property type="entry name" value="RRM3_U2AF65"/>
    <property type="match status" value="1"/>
</dbReference>
<feature type="compositionally biased region" description="Acidic residues" evidence="5">
    <location>
        <begin position="379"/>
        <end position="391"/>
    </location>
</feature>
<dbReference type="EMBL" id="JAEUBF010000039">
    <property type="protein sequence ID" value="KAH3680761.1"/>
    <property type="molecule type" value="Genomic_DNA"/>
</dbReference>
<feature type="region of interest" description="Disordered" evidence="5">
    <location>
        <begin position="1"/>
        <end position="136"/>
    </location>
</feature>
<keyword evidence="3" id="KW-0508">mRNA splicing</keyword>
<name>A0A9P8TJ55_9ASCO</name>
<evidence type="ECO:0000259" key="6">
    <source>
        <dbReference type="PROSITE" id="PS50102"/>
    </source>
</evidence>
<dbReference type="GO" id="GO:0006397">
    <property type="term" value="P:mRNA processing"/>
    <property type="evidence" value="ECO:0007669"/>
    <property type="project" value="UniProtKB-KW"/>
</dbReference>
<keyword evidence="8" id="KW-1185">Reference proteome</keyword>
<protein>
    <recommendedName>
        <fullName evidence="6">RRM domain-containing protein</fullName>
    </recommendedName>
</protein>
<sequence>MEEQSSQNSKNTSSKSNVSGYSFRSRNRDTHPSEIPKEVNFSKSEREKPYEKRDRREYKDEVEIKKDNYNQHDSNEYKASRDQKYLRNSRDARDIRDTKSDFRDHKRDTRGDYSSQRGYREREYQRRDYESRDRRVQHPYERRREEREYRGTYLDRREPRREYGRDRGRADHYKADIPYTKSDSFTRSDLTSVIPIDKLKRNSKWDLKPKGFEKVSSEKAKISGFFPLPGEKRKVDVTKLEGLVSSGDLAQGSILFDTIDIDPYSSKLARILKITDVEFTLFPIDKLIEALNNYIKDLKDEDGFIITYELRIQPRVNKQFLVVEFSNTSLTNIIYSLSEFFKKQLNLKSLSILRPDSYIVLDEDVKGESREKRGKFNDESFEDEDEEDEDLSNSVNKIAISNVPAETTLGTITALLTTEVDEVIKIKPILSKEESRIKNLVFVEFKSIANEEAIRKINSLRITDAQLSAIECSNSKNIQKESVTYRNFPQFIKSQVPWETNVLVLLNLVKPESLRYDDIFNVLYEDVSAKLSEFGKVDRIVIPRPDSPEYKRTFKNIDKNIGKIYVKFENTKDAKVAKDNLNGSKYNERTIIIGFANEADFDLNIF</sequence>
<feature type="compositionally biased region" description="Basic and acidic residues" evidence="5">
    <location>
        <begin position="43"/>
        <end position="111"/>
    </location>
</feature>
<evidence type="ECO:0000256" key="3">
    <source>
        <dbReference type="ARBA" id="ARBA00023187"/>
    </source>
</evidence>
<keyword evidence="1" id="KW-0507">mRNA processing</keyword>
<evidence type="ECO:0000313" key="8">
    <source>
        <dbReference type="Proteomes" id="UP000769528"/>
    </source>
</evidence>
<dbReference type="InterPro" id="IPR000504">
    <property type="entry name" value="RRM_dom"/>
</dbReference>
<dbReference type="GO" id="GO:0003723">
    <property type="term" value="F:RNA binding"/>
    <property type="evidence" value="ECO:0007669"/>
    <property type="project" value="UniProtKB-UniRule"/>
</dbReference>
<feature type="compositionally biased region" description="Low complexity" evidence="5">
    <location>
        <begin position="1"/>
        <end position="19"/>
    </location>
</feature>
<feature type="compositionally biased region" description="Basic and acidic residues" evidence="5">
    <location>
        <begin position="118"/>
        <end position="136"/>
    </location>
</feature>
<dbReference type="SUPFAM" id="SSF54928">
    <property type="entry name" value="RNA-binding domain, RBD"/>
    <property type="match status" value="1"/>
</dbReference>
<accession>A0A9P8TJ55</accession>
<dbReference type="OrthoDB" id="10266058at2759"/>
<dbReference type="AlphaFoldDB" id="A0A9P8TJ55"/>
<dbReference type="Gene3D" id="3.30.70.330">
    <property type="match status" value="1"/>
</dbReference>
<evidence type="ECO:0000256" key="5">
    <source>
        <dbReference type="SAM" id="MobiDB-lite"/>
    </source>
</evidence>
<reference evidence="7" key="1">
    <citation type="journal article" date="2021" name="Open Biol.">
        <title>Shared evolutionary footprints suggest mitochondrial oxidative damage underlies multiple complex I losses in fungi.</title>
        <authorList>
            <person name="Schikora-Tamarit M.A."/>
            <person name="Marcet-Houben M."/>
            <person name="Nosek J."/>
            <person name="Gabaldon T."/>
        </authorList>
    </citation>
    <scope>NUCLEOTIDE SEQUENCE</scope>
    <source>
        <strain evidence="7">CBS6341</strain>
    </source>
</reference>
<dbReference type="SMART" id="SM00360">
    <property type="entry name" value="RRM"/>
    <property type="match status" value="1"/>
</dbReference>
<gene>
    <name evidence="7" type="ORF">WICMUC_000112</name>
</gene>
<dbReference type="InterPro" id="IPR035979">
    <property type="entry name" value="RBD_domain_sf"/>
</dbReference>
<organism evidence="7 8">
    <name type="scientific">Wickerhamomyces mucosus</name>
    <dbReference type="NCBI Taxonomy" id="1378264"/>
    <lineage>
        <taxon>Eukaryota</taxon>
        <taxon>Fungi</taxon>
        <taxon>Dikarya</taxon>
        <taxon>Ascomycota</taxon>
        <taxon>Saccharomycotina</taxon>
        <taxon>Saccharomycetes</taxon>
        <taxon>Phaffomycetales</taxon>
        <taxon>Wickerhamomycetaceae</taxon>
        <taxon>Wickerhamomyces</taxon>
    </lineage>
</organism>
<dbReference type="SMART" id="SM00361">
    <property type="entry name" value="RRM_1"/>
    <property type="match status" value="1"/>
</dbReference>
<proteinExistence type="predicted"/>
<evidence type="ECO:0000256" key="1">
    <source>
        <dbReference type="ARBA" id="ARBA00022664"/>
    </source>
</evidence>
<dbReference type="GO" id="GO:0008380">
    <property type="term" value="P:RNA splicing"/>
    <property type="evidence" value="ECO:0007669"/>
    <property type="project" value="UniProtKB-KW"/>
</dbReference>
<keyword evidence="2 4" id="KW-0694">RNA-binding</keyword>
<feature type="domain" description="RRM" evidence="6">
    <location>
        <begin position="501"/>
        <end position="598"/>
    </location>
</feature>
<comment type="caution">
    <text evidence="7">The sequence shown here is derived from an EMBL/GenBank/DDBJ whole genome shotgun (WGS) entry which is preliminary data.</text>
</comment>
<evidence type="ECO:0000313" key="7">
    <source>
        <dbReference type="EMBL" id="KAH3680761.1"/>
    </source>
</evidence>
<dbReference type="InterPro" id="IPR012677">
    <property type="entry name" value="Nucleotide-bd_a/b_plait_sf"/>
</dbReference>
<dbReference type="InterPro" id="IPR003954">
    <property type="entry name" value="RRM_euk-type"/>
</dbReference>
<feature type="region of interest" description="Disordered" evidence="5">
    <location>
        <begin position="371"/>
        <end position="393"/>
    </location>
</feature>
<dbReference type="Proteomes" id="UP000769528">
    <property type="component" value="Unassembled WGS sequence"/>
</dbReference>